<dbReference type="RefSeq" id="WP_163911859.1">
    <property type="nucleotide sequence ID" value="NZ_AP022577.1"/>
</dbReference>
<gene>
    <name evidence="1" type="ORF">MAUB_58390</name>
</gene>
<evidence type="ECO:0000313" key="2">
    <source>
        <dbReference type="Proteomes" id="UP000465609"/>
    </source>
</evidence>
<name>A0ABM7IMR5_9MYCO</name>
<sequence>MSQLRIDARVYPPGQHGDPELEVQCQWFARCVNPANGVADAGPLGHLPVCKRCAEHVGLTDFVAGGDGREHAERIACTRPFGSAARIGDI</sequence>
<dbReference type="Proteomes" id="UP000465609">
    <property type="component" value="Chromosome"/>
</dbReference>
<evidence type="ECO:0000313" key="1">
    <source>
        <dbReference type="EMBL" id="BBX87966.1"/>
    </source>
</evidence>
<proteinExistence type="predicted"/>
<keyword evidence="2" id="KW-1185">Reference proteome</keyword>
<dbReference type="EMBL" id="AP022577">
    <property type="protein sequence ID" value="BBX87966.1"/>
    <property type="molecule type" value="Genomic_DNA"/>
</dbReference>
<accession>A0ABM7IMR5</accession>
<organism evidence="1 2">
    <name type="scientific">Mycolicibacterium aubagnense</name>
    <dbReference type="NCBI Taxonomy" id="319707"/>
    <lineage>
        <taxon>Bacteria</taxon>
        <taxon>Bacillati</taxon>
        <taxon>Actinomycetota</taxon>
        <taxon>Actinomycetes</taxon>
        <taxon>Mycobacteriales</taxon>
        <taxon>Mycobacteriaceae</taxon>
        <taxon>Mycolicibacterium</taxon>
    </lineage>
</organism>
<reference evidence="1 2" key="1">
    <citation type="journal article" date="2019" name="Emerg. Microbes Infect.">
        <title>Comprehensive subspecies identification of 175 nontuberculous mycobacteria species based on 7547 genomic profiles.</title>
        <authorList>
            <person name="Matsumoto Y."/>
            <person name="Kinjo T."/>
            <person name="Motooka D."/>
            <person name="Nabeya D."/>
            <person name="Jung N."/>
            <person name="Uechi K."/>
            <person name="Horii T."/>
            <person name="Iida T."/>
            <person name="Fujita J."/>
            <person name="Nakamura S."/>
        </authorList>
    </citation>
    <scope>NUCLEOTIDE SEQUENCE [LARGE SCALE GENOMIC DNA]</scope>
    <source>
        <strain evidence="1 2">JCM 15296</strain>
    </source>
</reference>
<protein>
    <submittedName>
        <fullName evidence="1">Uncharacterized protein</fullName>
    </submittedName>
</protein>